<dbReference type="GO" id="GO:0016740">
    <property type="term" value="F:transferase activity"/>
    <property type="evidence" value="ECO:0007669"/>
    <property type="project" value="UniProtKB-KW"/>
</dbReference>
<dbReference type="PANTHER" id="PTHR34144">
    <property type="entry name" value="CHROMOSOME 8, WHOLE GENOME SHOTGUN SEQUENCE"/>
    <property type="match status" value="1"/>
</dbReference>
<name>A0A8H3QT81_9GLOM</name>
<organism evidence="2 3">
    <name type="scientific">Rhizophagus clarus</name>
    <dbReference type="NCBI Taxonomy" id="94130"/>
    <lineage>
        <taxon>Eukaryota</taxon>
        <taxon>Fungi</taxon>
        <taxon>Fungi incertae sedis</taxon>
        <taxon>Mucoromycota</taxon>
        <taxon>Glomeromycotina</taxon>
        <taxon>Glomeromycetes</taxon>
        <taxon>Glomerales</taxon>
        <taxon>Glomeraceae</taxon>
        <taxon>Rhizophagus</taxon>
    </lineage>
</organism>
<gene>
    <name evidence="2" type="ORF">RCL2_001525300</name>
</gene>
<reference evidence="2" key="1">
    <citation type="submission" date="2019-10" db="EMBL/GenBank/DDBJ databases">
        <title>Conservation and host-specific expression of non-tandemly repeated heterogenous ribosome RNA gene in arbuscular mycorrhizal fungi.</title>
        <authorList>
            <person name="Maeda T."/>
            <person name="Kobayashi Y."/>
            <person name="Nakagawa T."/>
            <person name="Ezawa T."/>
            <person name="Yamaguchi K."/>
            <person name="Bino T."/>
            <person name="Nishimoto Y."/>
            <person name="Shigenobu S."/>
            <person name="Kawaguchi M."/>
        </authorList>
    </citation>
    <scope>NUCLEOTIDE SEQUENCE</scope>
    <source>
        <strain evidence="2">HR1</strain>
    </source>
</reference>
<comment type="caution">
    <text evidence="2">The sequence shown here is derived from an EMBL/GenBank/DDBJ whole genome shotgun (WGS) entry which is preliminary data.</text>
</comment>
<dbReference type="OrthoDB" id="262547at2759"/>
<proteinExistence type="predicted"/>
<dbReference type="AlphaFoldDB" id="A0A8H3QT81"/>
<sequence>MKMNNSDLSIEGISINEETDNLIKNSIVNVENDNEKFFDRIPHLRFKQIIKKFCNPMIWLYPSIKRRVFGRKKLGRIFLIMILLGTLWMLWSTTGLPPNDVSQLSQRKIFIAANFYNNEDILSNFNEQLLELVQILGTENVYISIFENGSKDNTKLFLQILQSTLDAMDVANTIIIDDTPKHYISRRIPYLANLRNKVLEPLLKQAEKGNHFDKVLFFNDIIWRVSDILTLLKTNGYSYDAACAMDFYWTFYDTFATRELPPPPSPNTSYPWPSTPYYPYFYDTTAQQHVYNGESVQVFSCWNGVAIMNAEPFVKHGIKFRALIPQDSELPFEASECCLIFSDFRKIGYDKVFINPNVRVSYVYRFYLWANYFLSLINRLFLRYFNHPTPPSLFSYEGIRMQEMMKDVERFNVTELDRICVQ</sequence>
<dbReference type="Pfam" id="PF11735">
    <property type="entry name" value="CAP59_mtransfer"/>
    <property type="match status" value="1"/>
</dbReference>
<dbReference type="InterPro" id="IPR021047">
    <property type="entry name" value="Mannosyltransferase_CMT1"/>
</dbReference>
<evidence type="ECO:0000313" key="3">
    <source>
        <dbReference type="Proteomes" id="UP000615446"/>
    </source>
</evidence>
<evidence type="ECO:0000256" key="1">
    <source>
        <dbReference type="SAM" id="Phobius"/>
    </source>
</evidence>
<keyword evidence="1" id="KW-0472">Membrane</keyword>
<feature type="transmembrane region" description="Helical" evidence="1">
    <location>
        <begin position="74"/>
        <end position="91"/>
    </location>
</feature>
<keyword evidence="1" id="KW-0812">Transmembrane</keyword>
<dbReference type="PANTHER" id="PTHR34144:SF7">
    <property type="entry name" value="EXPORT PROTEIN (CAP59), PUTATIVE (AFU_ORTHOLOGUE AFUA_7G05020)-RELATED"/>
    <property type="match status" value="1"/>
</dbReference>
<protein>
    <submittedName>
        <fullName evidence="2">Glycosyltransferase family 69 protein</fullName>
    </submittedName>
</protein>
<accession>A0A8H3QT81</accession>
<keyword evidence="2" id="KW-0808">Transferase</keyword>
<evidence type="ECO:0000313" key="2">
    <source>
        <dbReference type="EMBL" id="GES88294.1"/>
    </source>
</evidence>
<dbReference type="EMBL" id="BLAL01000178">
    <property type="protein sequence ID" value="GES88294.1"/>
    <property type="molecule type" value="Genomic_DNA"/>
</dbReference>
<keyword evidence="1" id="KW-1133">Transmembrane helix</keyword>
<dbReference type="Proteomes" id="UP000615446">
    <property type="component" value="Unassembled WGS sequence"/>
</dbReference>